<proteinExistence type="predicted"/>
<dbReference type="EMBL" id="JAAAUQ010000179">
    <property type="protein sequence ID" value="KAF9153372.1"/>
    <property type="molecule type" value="Genomic_DNA"/>
</dbReference>
<evidence type="ECO:0000313" key="2">
    <source>
        <dbReference type="EMBL" id="KAF9153372.1"/>
    </source>
</evidence>
<evidence type="ECO:0000313" key="3">
    <source>
        <dbReference type="Proteomes" id="UP000748756"/>
    </source>
</evidence>
<feature type="region of interest" description="Disordered" evidence="1">
    <location>
        <begin position="38"/>
        <end position="75"/>
    </location>
</feature>
<sequence length="101" mass="10356">MSNIAENVSTKVSNTASSYIGGAKQTIGETINNPDLAARGAAQKAQADTAQKLADAKSQAEAAAHKAEGHSQKATGNVLGDYSLEASGEGNITKAEIERRV</sequence>
<name>A0A9P5S2C8_9FUNG</name>
<evidence type="ECO:0000256" key="1">
    <source>
        <dbReference type="SAM" id="MobiDB-lite"/>
    </source>
</evidence>
<protein>
    <submittedName>
        <fullName evidence="2">Uncharacterized protein</fullName>
    </submittedName>
</protein>
<dbReference type="AlphaFoldDB" id="A0A9P5S2C8"/>
<feature type="compositionally biased region" description="Low complexity" evidence="1">
    <location>
        <begin position="38"/>
        <end position="62"/>
    </location>
</feature>
<dbReference type="Proteomes" id="UP000748756">
    <property type="component" value="Unassembled WGS sequence"/>
</dbReference>
<dbReference type="OrthoDB" id="9999611at2759"/>
<accession>A0A9P5S2C8</accession>
<comment type="caution">
    <text evidence="2">The sequence shown here is derived from an EMBL/GenBank/DDBJ whole genome shotgun (WGS) entry which is preliminary data.</text>
</comment>
<organism evidence="2 3">
    <name type="scientific">Linnemannia schmuckeri</name>
    <dbReference type="NCBI Taxonomy" id="64567"/>
    <lineage>
        <taxon>Eukaryota</taxon>
        <taxon>Fungi</taxon>
        <taxon>Fungi incertae sedis</taxon>
        <taxon>Mucoromycota</taxon>
        <taxon>Mortierellomycotina</taxon>
        <taxon>Mortierellomycetes</taxon>
        <taxon>Mortierellales</taxon>
        <taxon>Mortierellaceae</taxon>
        <taxon>Linnemannia</taxon>
    </lineage>
</organism>
<keyword evidence="3" id="KW-1185">Reference proteome</keyword>
<reference evidence="2" key="1">
    <citation type="journal article" date="2020" name="Fungal Divers.">
        <title>Resolving the Mortierellaceae phylogeny through synthesis of multi-gene phylogenetics and phylogenomics.</title>
        <authorList>
            <person name="Vandepol N."/>
            <person name="Liber J."/>
            <person name="Desiro A."/>
            <person name="Na H."/>
            <person name="Kennedy M."/>
            <person name="Barry K."/>
            <person name="Grigoriev I.V."/>
            <person name="Miller A.N."/>
            <person name="O'Donnell K."/>
            <person name="Stajich J.E."/>
            <person name="Bonito G."/>
        </authorList>
    </citation>
    <scope>NUCLEOTIDE SEQUENCE</scope>
    <source>
        <strain evidence="2">NRRL 6426</strain>
    </source>
</reference>
<gene>
    <name evidence="2" type="ORF">BG015_003537</name>
</gene>